<protein>
    <recommendedName>
        <fullName evidence="1">Lactose phosphotransferase system repressor</fullName>
    </recommendedName>
</protein>
<dbReference type="Gene3D" id="1.10.10.10">
    <property type="entry name" value="Winged helix-like DNA-binding domain superfamily/Winged helix DNA-binding domain"/>
    <property type="match status" value="1"/>
</dbReference>
<evidence type="ECO:0000256" key="2">
    <source>
        <dbReference type="ARBA" id="ARBA00022491"/>
    </source>
</evidence>
<evidence type="ECO:0000256" key="5">
    <source>
        <dbReference type="ARBA" id="ARBA00024937"/>
    </source>
</evidence>
<dbReference type="InterPro" id="IPR036390">
    <property type="entry name" value="WH_DNA-bd_sf"/>
</dbReference>
<dbReference type="PANTHER" id="PTHR30363:SF4">
    <property type="entry name" value="GLYCEROL-3-PHOSPHATE REGULON REPRESSOR"/>
    <property type="match status" value="1"/>
</dbReference>
<dbReference type="RefSeq" id="WP_016444356.1">
    <property type="nucleotide sequence ID" value="NZ_KE150266.1"/>
</dbReference>
<dbReference type="EMBL" id="AGWN01000001">
    <property type="protein sequence ID" value="EPD31245.1"/>
    <property type="molecule type" value="Genomic_DNA"/>
</dbReference>
<keyword evidence="4" id="KW-0804">Transcription</keyword>
<comment type="caution">
    <text evidence="7">The sequence shown here is derived from an EMBL/GenBank/DDBJ whole genome shotgun (WGS) entry which is preliminary data.</text>
</comment>
<dbReference type="InterPro" id="IPR050313">
    <property type="entry name" value="Carb_Metab_HTH_regulators"/>
</dbReference>
<dbReference type="Pfam" id="PF00455">
    <property type="entry name" value="DeoRC"/>
    <property type="match status" value="1"/>
</dbReference>
<keyword evidence="8" id="KW-1185">Reference proteome</keyword>
<evidence type="ECO:0000256" key="4">
    <source>
        <dbReference type="ARBA" id="ARBA00023163"/>
    </source>
</evidence>
<dbReference type="Proteomes" id="UP000014387">
    <property type="component" value="Unassembled WGS sequence"/>
</dbReference>
<dbReference type="InterPro" id="IPR037171">
    <property type="entry name" value="NagB/RpiA_transferase-like"/>
</dbReference>
<proteinExistence type="predicted"/>
<dbReference type="SMART" id="SM01134">
    <property type="entry name" value="DeoRC"/>
    <property type="match status" value="1"/>
</dbReference>
<dbReference type="InterPro" id="IPR001034">
    <property type="entry name" value="DeoR_HTH"/>
</dbReference>
<dbReference type="InterPro" id="IPR014036">
    <property type="entry name" value="DeoR-like_C"/>
</dbReference>
<dbReference type="PANTHER" id="PTHR30363">
    <property type="entry name" value="HTH-TYPE TRANSCRIPTIONAL REGULATOR SRLR-RELATED"/>
    <property type="match status" value="1"/>
</dbReference>
<accession>A0A9W5RF92</accession>
<feature type="domain" description="HTH deoR-type" evidence="6">
    <location>
        <begin position="7"/>
        <end position="62"/>
    </location>
</feature>
<dbReference type="GO" id="GO:0003700">
    <property type="term" value="F:DNA-binding transcription factor activity"/>
    <property type="evidence" value="ECO:0007669"/>
    <property type="project" value="InterPro"/>
</dbReference>
<dbReference type="SUPFAM" id="SSF46785">
    <property type="entry name" value="Winged helix' DNA-binding domain"/>
    <property type="match status" value="1"/>
</dbReference>
<dbReference type="Pfam" id="PF08220">
    <property type="entry name" value="HTH_DeoR"/>
    <property type="match status" value="1"/>
</dbReference>
<sequence>MKKLSAQERRKARLVGAVLEAGGLDVEELAELLDVSVVTVYRDVSQLVSEGLVSLGRGYVEPAESTVVDLSSTLRSGILTEIKESFAPVVSELIPRASSLLVDDSSSCLPALRELTGRSPLTIITNSLAVVQAVGRAPMVELHCLGGRYSPWSNSFYGARTVAEAERFRADFCLMSDTAITDGVVCNPYDYVTETKQAMLRAAQVRILVADHTKFTRRALCKTAELGDFEYLITDVEPPSSVLEICRESKTELIVVPQDTNQNDEAEPADA</sequence>
<evidence type="ECO:0000313" key="8">
    <source>
        <dbReference type="Proteomes" id="UP000014387"/>
    </source>
</evidence>
<dbReference type="PROSITE" id="PS51000">
    <property type="entry name" value="HTH_DEOR_2"/>
    <property type="match status" value="1"/>
</dbReference>
<organism evidence="7 8">
    <name type="scientific">Gleimia europaea ACS-120-V-Col10b</name>
    <dbReference type="NCBI Taxonomy" id="883069"/>
    <lineage>
        <taxon>Bacteria</taxon>
        <taxon>Bacillati</taxon>
        <taxon>Actinomycetota</taxon>
        <taxon>Actinomycetes</taxon>
        <taxon>Actinomycetales</taxon>
        <taxon>Actinomycetaceae</taxon>
        <taxon>Gleimia</taxon>
    </lineage>
</organism>
<reference evidence="7 8" key="1">
    <citation type="submission" date="2013-05" db="EMBL/GenBank/DDBJ databases">
        <title>The Genome Sequence of Actinomyces europaeus ACS-120-V-COL10B.</title>
        <authorList>
            <consortium name="The Broad Institute Genomics Platform"/>
            <person name="Earl A."/>
            <person name="Ward D."/>
            <person name="Feldgarden M."/>
            <person name="Gevers D."/>
            <person name="Saerens B."/>
            <person name="Vaneechoutte M."/>
            <person name="Walker B."/>
            <person name="Young S."/>
            <person name="Zeng Q."/>
            <person name="Gargeya S."/>
            <person name="Fitzgerald M."/>
            <person name="Haas B."/>
            <person name="Abouelleil A."/>
            <person name="Allen A.W."/>
            <person name="Alvarado L."/>
            <person name="Arachchi H.M."/>
            <person name="Berlin A.M."/>
            <person name="Chapman S.B."/>
            <person name="Gainer-Dewar J."/>
            <person name="Goldberg J."/>
            <person name="Griggs A."/>
            <person name="Gujja S."/>
            <person name="Hansen M."/>
            <person name="Howarth C."/>
            <person name="Imamovic A."/>
            <person name="Ireland A."/>
            <person name="Larimer J."/>
            <person name="McCowan C."/>
            <person name="Murphy C."/>
            <person name="Pearson M."/>
            <person name="Poon T.W."/>
            <person name="Priest M."/>
            <person name="Roberts A."/>
            <person name="Saif S."/>
            <person name="Shea T."/>
            <person name="Sisk P."/>
            <person name="Sykes S."/>
            <person name="Wortman J."/>
            <person name="Nusbaum C."/>
            <person name="Birren B."/>
        </authorList>
    </citation>
    <scope>NUCLEOTIDE SEQUENCE [LARGE SCALE GENOMIC DNA]</scope>
    <source>
        <strain evidence="7 8">ACS-120-V-Col10b</strain>
    </source>
</reference>
<comment type="function">
    <text evidence="5">Repressor of the lactose catabolism operon. Galactose-6-phosphate is the inducer.</text>
</comment>
<keyword evidence="3" id="KW-0805">Transcription regulation</keyword>
<dbReference type="InterPro" id="IPR036388">
    <property type="entry name" value="WH-like_DNA-bd_sf"/>
</dbReference>
<evidence type="ECO:0000256" key="1">
    <source>
        <dbReference type="ARBA" id="ARBA00021390"/>
    </source>
</evidence>
<keyword evidence="2" id="KW-0678">Repressor</keyword>
<dbReference type="AlphaFoldDB" id="A0A9W5RF92"/>
<evidence type="ECO:0000256" key="3">
    <source>
        <dbReference type="ARBA" id="ARBA00023015"/>
    </source>
</evidence>
<dbReference type="OrthoDB" id="7688673at2"/>
<evidence type="ECO:0000313" key="7">
    <source>
        <dbReference type="EMBL" id="EPD31245.1"/>
    </source>
</evidence>
<name>A0A9W5RF92_9ACTO</name>
<dbReference type="SMART" id="SM00420">
    <property type="entry name" value="HTH_DEOR"/>
    <property type="match status" value="1"/>
</dbReference>
<evidence type="ECO:0000259" key="6">
    <source>
        <dbReference type="PROSITE" id="PS51000"/>
    </source>
</evidence>
<dbReference type="SUPFAM" id="SSF100950">
    <property type="entry name" value="NagB/RpiA/CoA transferase-like"/>
    <property type="match status" value="1"/>
</dbReference>
<gene>
    <name evidence="7" type="ORF">HMPREF9238_01012</name>
</gene>